<protein>
    <submittedName>
        <fullName evidence="2">Serine/threonine protein kinase</fullName>
    </submittedName>
</protein>
<name>A0A329MN61_9BACL</name>
<dbReference type="SUPFAM" id="SSF56112">
    <property type="entry name" value="Protein kinase-like (PK-like)"/>
    <property type="match status" value="1"/>
</dbReference>
<keyword evidence="2" id="KW-0418">Kinase</keyword>
<dbReference type="GO" id="GO:0005524">
    <property type="term" value="F:ATP binding"/>
    <property type="evidence" value="ECO:0007669"/>
    <property type="project" value="InterPro"/>
</dbReference>
<reference evidence="2 3" key="1">
    <citation type="journal article" date="2009" name="Int. J. Syst. Evol. Microbiol.">
        <title>Paenibacillus contaminans sp. nov., isolated from a contaminated laboratory plate.</title>
        <authorList>
            <person name="Chou J.H."/>
            <person name="Lee J.H."/>
            <person name="Lin M.C."/>
            <person name="Chang P.S."/>
            <person name="Arun A.B."/>
            <person name="Young C.C."/>
            <person name="Chen W.M."/>
        </authorList>
    </citation>
    <scope>NUCLEOTIDE SEQUENCE [LARGE SCALE GENOMIC DNA]</scope>
    <source>
        <strain evidence="2 3">CKOBP-6</strain>
    </source>
</reference>
<dbReference type="RefSeq" id="WP_113031188.1">
    <property type="nucleotide sequence ID" value="NZ_QMFB01000006.1"/>
</dbReference>
<dbReference type="OrthoDB" id="334783at2"/>
<dbReference type="GO" id="GO:0004674">
    <property type="term" value="F:protein serine/threonine kinase activity"/>
    <property type="evidence" value="ECO:0007669"/>
    <property type="project" value="UniProtKB-KW"/>
</dbReference>
<keyword evidence="2" id="KW-0723">Serine/threonine-protein kinase</keyword>
<gene>
    <name evidence="2" type="ORF">DQG23_12515</name>
</gene>
<dbReference type="InterPro" id="IPR000719">
    <property type="entry name" value="Prot_kinase_dom"/>
</dbReference>
<dbReference type="PROSITE" id="PS50011">
    <property type="entry name" value="PROTEIN_KINASE_DOM"/>
    <property type="match status" value="1"/>
</dbReference>
<dbReference type="AlphaFoldDB" id="A0A329MN61"/>
<evidence type="ECO:0000313" key="3">
    <source>
        <dbReference type="Proteomes" id="UP000250369"/>
    </source>
</evidence>
<dbReference type="EMBL" id="QMFB01000006">
    <property type="protein sequence ID" value="RAV20908.1"/>
    <property type="molecule type" value="Genomic_DNA"/>
</dbReference>
<sequence length="272" mass="30897">MNQSPLLTAEKIDKDLISFLSGIGDIFQVFDKQDSGCISYGVRTAERNWFVKYAESTEAVGYMKNAEAFHNAVSHPNIPKLLNVFHTDRGFALVYEWVDGQVMGTPDFPGKEGRNHPDSPHLRFRQLTAAKIVKTLTTVYDIHQYLESKGFVAVDFYDGCMIYDFGTDTLHLCDFDHYAKGPFLLQTDRLFGSSRFMAPEEFVKHSRIDQITNVFTMGAAAFVFLADGSRAREDWRGSEAAYRVASKAASKERGERYDSVRTFYSEWLKAIN</sequence>
<proteinExistence type="predicted"/>
<dbReference type="Proteomes" id="UP000250369">
    <property type="component" value="Unassembled WGS sequence"/>
</dbReference>
<keyword evidence="2" id="KW-0808">Transferase</keyword>
<feature type="domain" description="Protein kinase" evidence="1">
    <location>
        <begin position="15"/>
        <end position="272"/>
    </location>
</feature>
<dbReference type="Gene3D" id="1.10.510.10">
    <property type="entry name" value="Transferase(Phosphotransferase) domain 1"/>
    <property type="match status" value="1"/>
</dbReference>
<organism evidence="2 3">
    <name type="scientific">Paenibacillus contaminans</name>
    <dbReference type="NCBI Taxonomy" id="450362"/>
    <lineage>
        <taxon>Bacteria</taxon>
        <taxon>Bacillati</taxon>
        <taxon>Bacillota</taxon>
        <taxon>Bacilli</taxon>
        <taxon>Bacillales</taxon>
        <taxon>Paenibacillaceae</taxon>
        <taxon>Paenibacillus</taxon>
    </lineage>
</organism>
<evidence type="ECO:0000259" key="1">
    <source>
        <dbReference type="PROSITE" id="PS50011"/>
    </source>
</evidence>
<evidence type="ECO:0000313" key="2">
    <source>
        <dbReference type="EMBL" id="RAV20908.1"/>
    </source>
</evidence>
<keyword evidence="3" id="KW-1185">Reference proteome</keyword>
<comment type="caution">
    <text evidence="2">The sequence shown here is derived from an EMBL/GenBank/DDBJ whole genome shotgun (WGS) entry which is preliminary data.</text>
</comment>
<dbReference type="InterPro" id="IPR011009">
    <property type="entry name" value="Kinase-like_dom_sf"/>
</dbReference>
<accession>A0A329MN61</accession>